<keyword evidence="9" id="KW-0067">ATP-binding</keyword>
<evidence type="ECO:0000256" key="6">
    <source>
        <dbReference type="ARBA" id="ARBA00022679"/>
    </source>
</evidence>
<evidence type="ECO:0000256" key="10">
    <source>
        <dbReference type="ARBA" id="ARBA00023012"/>
    </source>
</evidence>
<comment type="catalytic activity">
    <reaction evidence="1">
        <text>ATP + protein L-histidine = ADP + protein N-phospho-L-histidine.</text>
        <dbReference type="EC" id="2.7.13.3"/>
    </reaction>
</comment>
<organism evidence="12 13">
    <name type="scientific">Vreelandella sulfidaeris</name>
    <dbReference type="NCBI Taxonomy" id="115553"/>
    <lineage>
        <taxon>Bacteria</taxon>
        <taxon>Pseudomonadati</taxon>
        <taxon>Pseudomonadota</taxon>
        <taxon>Gammaproteobacteria</taxon>
        <taxon>Oceanospirillales</taxon>
        <taxon>Halomonadaceae</taxon>
        <taxon>Vreelandella</taxon>
    </lineage>
</organism>
<keyword evidence="7" id="KW-0547">Nucleotide-binding</keyword>
<keyword evidence="6" id="KW-0808">Transferase</keyword>
<dbReference type="PROSITE" id="PS50885">
    <property type="entry name" value="HAMP"/>
    <property type="match status" value="1"/>
</dbReference>
<protein>
    <recommendedName>
        <fullName evidence="3">histidine kinase</fullName>
        <ecNumber evidence="3">2.7.13.3</ecNumber>
    </recommendedName>
</protein>
<dbReference type="InterPro" id="IPR003660">
    <property type="entry name" value="HAMP_dom"/>
</dbReference>
<dbReference type="AlphaFoldDB" id="A0A455UCF2"/>
<dbReference type="Gene3D" id="1.10.8.500">
    <property type="entry name" value="HAMP domain in histidine kinase"/>
    <property type="match status" value="1"/>
</dbReference>
<feature type="domain" description="HAMP" evidence="11">
    <location>
        <begin position="1"/>
        <end position="51"/>
    </location>
</feature>
<evidence type="ECO:0000256" key="8">
    <source>
        <dbReference type="ARBA" id="ARBA00022777"/>
    </source>
</evidence>
<dbReference type="SUPFAM" id="SSF47384">
    <property type="entry name" value="Homodimeric domain of signal transducing histidine kinase"/>
    <property type="match status" value="1"/>
</dbReference>
<evidence type="ECO:0000256" key="2">
    <source>
        <dbReference type="ARBA" id="ARBA00004651"/>
    </source>
</evidence>
<keyword evidence="8" id="KW-0418">Kinase</keyword>
<dbReference type="Proteomes" id="UP000320231">
    <property type="component" value="Chromosome"/>
</dbReference>
<reference evidence="12 13" key="1">
    <citation type="journal article" date="2019" name="Microbiol. Resour. Announc.">
        <title>Complete Genome Sequence of Halomonas sulfidaeris Strain Esulfide1 Isolated from a Metal Sulfide Rock at a Depth of 2,200 Meters, Obtained Using Nanopore Sequencing.</title>
        <authorList>
            <person name="Saito M."/>
            <person name="Nishigata A."/>
            <person name="Galipon J."/>
            <person name="Arakawa K."/>
        </authorList>
    </citation>
    <scope>NUCLEOTIDE SEQUENCE [LARGE SCALE GENOMIC DNA]</scope>
    <source>
        <strain evidence="12 13">ATCC BAA-803</strain>
    </source>
</reference>
<dbReference type="PANTHER" id="PTHR44936">
    <property type="entry name" value="SENSOR PROTEIN CREC"/>
    <property type="match status" value="1"/>
</dbReference>
<accession>A0A455UCF2</accession>
<evidence type="ECO:0000256" key="1">
    <source>
        <dbReference type="ARBA" id="ARBA00000085"/>
    </source>
</evidence>
<dbReference type="InterPro" id="IPR003661">
    <property type="entry name" value="HisK_dim/P_dom"/>
</dbReference>
<comment type="subcellular location">
    <subcellularLocation>
        <location evidence="2">Cell membrane</location>
        <topology evidence="2">Multi-pass membrane protein</topology>
    </subcellularLocation>
</comment>
<dbReference type="SMART" id="SM00304">
    <property type="entry name" value="HAMP"/>
    <property type="match status" value="1"/>
</dbReference>
<keyword evidence="5" id="KW-0597">Phosphoprotein</keyword>
<dbReference type="EC" id="2.7.13.3" evidence="3"/>
<dbReference type="SUPFAM" id="SSF158472">
    <property type="entry name" value="HAMP domain-like"/>
    <property type="match status" value="1"/>
</dbReference>
<evidence type="ECO:0000313" key="13">
    <source>
        <dbReference type="Proteomes" id="UP000320231"/>
    </source>
</evidence>
<proteinExistence type="predicted"/>
<sequence length="105" mass="11676">MGPLRYLRDATQALADGQPHSAVQPTRRDDELGELIARFDGMALKTQGTITAQRQLLADLSHEIRAPLTRLSLAIGQMKATLTHRLNLPAWSRRVSKCVSWSMTP</sequence>
<evidence type="ECO:0000259" key="11">
    <source>
        <dbReference type="PROSITE" id="PS50885"/>
    </source>
</evidence>
<evidence type="ECO:0000256" key="7">
    <source>
        <dbReference type="ARBA" id="ARBA00022741"/>
    </source>
</evidence>
<evidence type="ECO:0000256" key="9">
    <source>
        <dbReference type="ARBA" id="ARBA00022840"/>
    </source>
</evidence>
<evidence type="ECO:0000256" key="4">
    <source>
        <dbReference type="ARBA" id="ARBA00022475"/>
    </source>
</evidence>
<dbReference type="Pfam" id="PF00672">
    <property type="entry name" value="HAMP"/>
    <property type="match status" value="1"/>
</dbReference>
<dbReference type="GO" id="GO:0005524">
    <property type="term" value="F:ATP binding"/>
    <property type="evidence" value="ECO:0007669"/>
    <property type="project" value="UniProtKB-KW"/>
</dbReference>
<dbReference type="InterPro" id="IPR036097">
    <property type="entry name" value="HisK_dim/P_sf"/>
</dbReference>
<dbReference type="EMBL" id="AP019514">
    <property type="protein sequence ID" value="BBI63725.1"/>
    <property type="molecule type" value="Genomic_DNA"/>
</dbReference>
<keyword evidence="4" id="KW-1003">Cell membrane</keyword>
<dbReference type="KEGG" id="hsr:HSBAA_50310"/>
<dbReference type="GO" id="GO:0000155">
    <property type="term" value="F:phosphorelay sensor kinase activity"/>
    <property type="evidence" value="ECO:0007669"/>
    <property type="project" value="InterPro"/>
</dbReference>
<dbReference type="InterPro" id="IPR050980">
    <property type="entry name" value="2C_sensor_his_kinase"/>
</dbReference>
<dbReference type="CDD" id="cd00082">
    <property type="entry name" value="HisKA"/>
    <property type="match status" value="1"/>
</dbReference>
<keyword evidence="10" id="KW-0902">Two-component regulatory system</keyword>
<dbReference type="CDD" id="cd06225">
    <property type="entry name" value="HAMP"/>
    <property type="match status" value="1"/>
</dbReference>
<gene>
    <name evidence="12" type="ORF">HSBAA_50310</name>
</gene>
<dbReference type="Gene3D" id="1.10.287.130">
    <property type="match status" value="1"/>
</dbReference>
<dbReference type="GO" id="GO:0016020">
    <property type="term" value="C:membrane"/>
    <property type="evidence" value="ECO:0007669"/>
    <property type="project" value="InterPro"/>
</dbReference>
<evidence type="ECO:0000313" key="12">
    <source>
        <dbReference type="EMBL" id="BBI63725.1"/>
    </source>
</evidence>
<evidence type="ECO:0000256" key="3">
    <source>
        <dbReference type="ARBA" id="ARBA00012438"/>
    </source>
</evidence>
<name>A0A455UCF2_9GAMM</name>
<keyword evidence="4" id="KW-0472">Membrane</keyword>
<dbReference type="PANTHER" id="PTHR44936:SF9">
    <property type="entry name" value="SENSOR PROTEIN CREC"/>
    <property type="match status" value="1"/>
</dbReference>
<evidence type="ECO:0000256" key="5">
    <source>
        <dbReference type="ARBA" id="ARBA00022553"/>
    </source>
</evidence>